<evidence type="ECO:0000256" key="1">
    <source>
        <dbReference type="SAM" id="MobiDB-lite"/>
    </source>
</evidence>
<dbReference type="RefSeq" id="WP_200281983.1">
    <property type="nucleotide sequence ID" value="NZ_JAENII010000014.1"/>
</dbReference>
<organism evidence="4 5">
    <name type="scientific">Haloferula rosea</name>
    <dbReference type="NCBI Taxonomy" id="490093"/>
    <lineage>
        <taxon>Bacteria</taxon>
        <taxon>Pseudomonadati</taxon>
        <taxon>Verrucomicrobiota</taxon>
        <taxon>Verrucomicrobiia</taxon>
        <taxon>Verrucomicrobiales</taxon>
        <taxon>Verrucomicrobiaceae</taxon>
        <taxon>Haloferula</taxon>
    </lineage>
</organism>
<dbReference type="InterPro" id="IPR013783">
    <property type="entry name" value="Ig-like_fold"/>
</dbReference>
<evidence type="ECO:0000256" key="2">
    <source>
        <dbReference type="SAM" id="SignalP"/>
    </source>
</evidence>
<proteinExistence type="predicted"/>
<keyword evidence="2" id="KW-0732">Signal</keyword>
<evidence type="ECO:0000313" key="4">
    <source>
        <dbReference type="EMBL" id="MBK1828471.1"/>
    </source>
</evidence>
<evidence type="ECO:0000313" key="5">
    <source>
        <dbReference type="Proteomes" id="UP000658278"/>
    </source>
</evidence>
<gene>
    <name evidence="4" type="ORF">JIN81_15670</name>
</gene>
<dbReference type="GO" id="GO:0004519">
    <property type="term" value="F:endonuclease activity"/>
    <property type="evidence" value="ECO:0007669"/>
    <property type="project" value="UniProtKB-KW"/>
</dbReference>
<dbReference type="InterPro" id="IPR036691">
    <property type="entry name" value="Endo/exonu/phosph_ase_sf"/>
</dbReference>
<protein>
    <submittedName>
        <fullName evidence="4">Endonuclease/exonuclease/phosphatase family protein</fullName>
    </submittedName>
</protein>
<feature type="signal peptide" evidence="2">
    <location>
        <begin position="1"/>
        <end position="23"/>
    </location>
</feature>
<dbReference type="Gene3D" id="3.60.10.10">
    <property type="entry name" value="Endonuclease/exonuclease/phosphatase"/>
    <property type="match status" value="1"/>
</dbReference>
<dbReference type="Proteomes" id="UP000658278">
    <property type="component" value="Unassembled WGS sequence"/>
</dbReference>
<keyword evidence="5" id="KW-1185">Reference proteome</keyword>
<accession>A0A934RH77</accession>
<name>A0A934RH77_9BACT</name>
<feature type="region of interest" description="Disordered" evidence="1">
    <location>
        <begin position="538"/>
        <end position="558"/>
    </location>
</feature>
<feature type="chain" id="PRO_5036775350" evidence="2">
    <location>
        <begin position="24"/>
        <end position="681"/>
    </location>
</feature>
<keyword evidence="4" id="KW-0255">Endonuclease</keyword>
<feature type="region of interest" description="Disordered" evidence="1">
    <location>
        <begin position="572"/>
        <end position="593"/>
    </location>
</feature>
<dbReference type="AlphaFoldDB" id="A0A934RH77"/>
<sequence>MKLALTCITAAALGWIASPQADADTILYYDSVSGGTADALDRLDGQTDGNLVASSSATTTLGSNAVFFAEHGSQYRVKGLGDGLDKQFRFGSSAGGSGTMSGTLRVAHMANGPYIEVSFTAAQDMVLDELSFKLYNNSNNGSNYGARDAGLFVKVSSDEFSQFGELFTSPTSNGNQGTVTFSDTREVAAGDLVVLRIAFTDRTRPNNDGQAATRIGAINISGSAATISDKLRVLTYNIHGGKGPDGEGTPLANLTAFRDTLMQNEDVLCLQEVDNGDCWAAVQSVFADYPYRYRTINQETDYWFWETPKQTSVAIISKYPFVSTHHKLVNTDPTYDKWERHGQHVQIEIGSEIVHIFNYHNTYDPADGGTSSEEAGMVKFREYVLERLGPNAISQQGRVLMLGDFNINGTLLDGIMPDLVQRKTDWVDHVASMSHFSSSGVYSSGSLSDHDGVWAALDLAAPTPDAATWASAPAEAGTTSITMAATVASDPSGVEYYFSNTSIPNGSHDSGWQLDPTFTDTGLSPATTYAYTVTTRDRSANANESMPSAALSATTDDGDPLPNDWELTHFGDLTTSSGGPLEDQDRDGTSDIDEWRAGTDPMDSASRFHAWIEQDSPNAASIRWDGVAGKTYRILTWSAVNSEWVPATGEIPATLPTTSHPVDTTSSTSGLFRVEVLGEGT</sequence>
<dbReference type="Pfam" id="PF03372">
    <property type="entry name" value="Exo_endo_phos"/>
    <property type="match status" value="1"/>
</dbReference>
<comment type="caution">
    <text evidence="4">The sequence shown here is derived from an EMBL/GenBank/DDBJ whole genome shotgun (WGS) entry which is preliminary data.</text>
</comment>
<dbReference type="InterPro" id="IPR005135">
    <property type="entry name" value="Endo/exonuclease/phosphatase"/>
</dbReference>
<keyword evidence="4" id="KW-0540">Nuclease</keyword>
<keyword evidence="4" id="KW-0378">Hydrolase</keyword>
<dbReference type="EMBL" id="JAENII010000014">
    <property type="protein sequence ID" value="MBK1828471.1"/>
    <property type="molecule type" value="Genomic_DNA"/>
</dbReference>
<reference evidence="4" key="1">
    <citation type="submission" date="2021-01" db="EMBL/GenBank/DDBJ databases">
        <title>Modified the classification status of verrucomicrobia.</title>
        <authorList>
            <person name="Feng X."/>
        </authorList>
    </citation>
    <scope>NUCLEOTIDE SEQUENCE</scope>
    <source>
        <strain evidence="4">KCTC 22201</strain>
    </source>
</reference>
<dbReference type="SUPFAM" id="SSF56219">
    <property type="entry name" value="DNase I-like"/>
    <property type="match status" value="1"/>
</dbReference>
<feature type="compositionally biased region" description="Polar residues" evidence="1">
    <location>
        <begin position="538"/>
        <end position="555"/>
    </location>
</feature>
<feature type="domain" description="Endonuclease/exonuclease/phosphatase" evidence="3">
    <location>
        <begin position="234"/>
        <end position="430"/>
    </location>
</feature>
<dbReference type="Gene3D" id="2.60.40.10">
    <property type="entry name" value="Immunoglobulins"/>
    <property type="match status" value="1"/>
</dbReference>
<evidence type="ECO:0000259" key="3">
    <source>
        <dbReference type="Pfam" id="PF03372"/>
    </source>
</evidence>